<sequence length="217" mass="24581">MKRIFDVISSGIFIIIISPLLIPLMILLRLTGEGKVFYVQQRIGKGGKPFGLLKFATMLENSQNLPGGDVTMGNDPRVLPVGKVLRKTKINELPQLLNIFKGDISVVGPRPLTPKTFGFYPVHIQDQIKHLKPGLTGIGSIVFRDEESILANSPKPHLQCYEEDIAPYKGALEVWYKEHQSFFLDIQLIFLTIWVIFFPSSKLYESLYRDLPKREGI</sequence>
<keyword evidence="2" id="KW-0812">Transmembrane</keyword>
<comment type="similarity">
    <text evidence="1">Belongs to the bacterial sugar transferase family.</text>
</comment>
<organism evidence="4 5">
    <name type="scientific">Belliella kenyensis</name>
    <dbReference type="NCBI Taxonomy" id="1472724"/>
    <lineage>
        <taxon>Bacteria</taxon>
        <taxon>Pseudomonadati</taxon>
        <taxon>Bacteroidota</taxon>
        <taxon>Cytophagia</taxon>
        <taxon>Cytophagales</taxon>
        <taxon>Cyclobacteriaceae</taxon>
        <taxon>Belliella</taxon>
    </lineage>
</organism>
<keyword evidence="2" id="KW-1133">Transmembrane helix</keyword>
<feature type="transmembrane region" description="Helical" evidence="2">
    <location>
        <begin position="7"/>
        <end position="28"/>
    </location>
</feature>
<accession>A0ABV8EI70</accession>
<keyword evidence="2" id="KW-0472">Membrane</keyword>
<comment type="caution">
    <text evidence="4">The sequence shown here is derived from an EMBL/GenBank/DDBJ whole genome shotgun (WGS) entry which is preliminary data.</text>
</comment>
<dbReference type="InterPro" id="IPR003362">
    <property type="entry name" value="Bact_transf"/>
</dbReference>
<dbReference type="Proteomes" id="UP001595766">
    <property type="component" value="Unassembled WGS sequence"/>
</dbReference>
<dbReference type="EMBL" id="JBHSAV010000003">
    <property type="protein sequence ID" value="MFC3974950.1"/>
    <property type="molecule type" value="Genomic_DNA"/>
</dbReference>
<keyword evidence="4" id="KW-0808">Transferase</keyword>
<evidence type="ECO:0000256" key="1">
    <source>
        <dbReference type="ARBA" id="ARBA00006464"/>
    </source>
</evidence>
<protein>
    <submittedName>
        <fullName evidence="4">Sugar transferase</fullName>
    </submittedName>
</protein>
<evidence type="ECO:0000313" key="4">
    <source>
        <dbReference type="EMBL" id="MFC3974950.1"/>
    </source>
</evidence>
<name>A0ABV8EI70_9BACT</name>
<evidence type="ECO:0000313" key="5">
    <source>
        <dbReference type="Proteomes" id="UP001595766"/>
    </source>
</evidence>
<dbReference type="PANTHER" id="PTHR30576:SF20">
    <property type="entry name" value="QUINOVOSAMINEPHOSPHOTRANSFERAE-RELATED"/>
    <property type="match status" value="1"/>
</dbReference>
<evidence type="ECO:0000256" key="2">
    <source>
        <dbReference type="SAM" id="Phobius"/>
    </source>
</evidence>
<feature type="domain" description="Bacterial sugar transferase" evidence="3">
    <location>
        <begin position="2"/>
        <end position="197"/>
    </location>
</feature>
<reference evidence="5" key="1">
    <citation type="journal article" date="2019" name="Int. J. Syst. Evol. Microbiol.">
        <title>The Global Catalogue of Microorganisms (GCM) 10K type strain sequencing project: providing services to taxonomists for standard genome sequencing and annotation.</title>
        <authorList>
            <consortium name="The Broad Institute Genomics Platform"/>
            <consortium name="The Broad Institute Genome Sequencing Center for Infectious Disease"/>
            <person name="Wu L."/>
            <person name="Ma J."/>
        </authorList>
    </citation>
    <scope>NUCLEOTIDE SEQUENCE [LARGE SCALE GENOMIC DNA]</scope>
    <source>
        <strain evidence="5">CECT 8551</strain>
    </source>
</reference>
<dbReference type="GO" id="GO:0016740">
    <property type="term" value="F:transferase activity"/>
    <property type="evidence" value="ECO:0007669"/>
    <property type="project" value="UniProtKB-KW"/>
</dbReference>
<keyword evidence="5" id="KW-1185">Reference proteome</keyword>
<gene>
    <name evidence="4" type="ORF">ACFOUP_01045</name>
</gene>
<dbReference type="Pfam" id="PF02397">
    <property type="entry name" value="Bac_transf"/>
    <property type="match status" value="1"/>
</dbReference>
<evidence type="ECO:0000259" key="3">
    <source>
        <dbReference type="Pfam" id="PF02397"/>
    </source>
</evidence>
<dbReference type="RefSeq" id="WP_241294014.1">
    <property type="nucleotide sequence ID" value="NZ_JAKZGR010000006.1"/>
</dbReference>
<proteinExistence type="inferred from homology"/>
<dbReference type="PANTHER" id="PTHR30576">
    <property type="entry name" value="COLANIC BIOSYNTHESIS UDP-GLUCOSE LIPID CARRIER TRANSFERASE"/>
    <property type="match status" value="1"/>
</dbReference>